<sequence length="104" mass="12347">MVDVENNTDESGEDSEEEIKVCEISEGIVSEERWRDELKKDEVLMKVISSVRNGWCKKSKCEERWRDELKKDEVLMKVISSVRNGWCEKSKCEEMVRGFWQVRN</sequence>
<protein>
    <submittedName>
        <fullName evidence="1">Uncharacterized protein</fullName>
    </submittedName>
</protein>
<gene>
    <name evidence="1" type="ORF">NDU88_004730</name>
</gene>
<dbReference type="EMBL" id="JANPWB010000003">
    <property type="protein sequence ID" value="KAJ1200909.1"/>
    <property type="molecule type" value="Genomic_DNA"/>
</dbReference>
<evidence type="ECO:0000313" key="1">
    <source>
        <dbReference type="EMBL" id="KAJ1200909.1"/>
    </source>
</evidence>
<dbReference type="Proteomes" id="UP001066276">
    <property type="component" value="Chromosome 2_1"/>
</dbReference>
<comment type="caution">
    <text evidence="1">The sequence shown here is derived from an EMBL/GenBank/DDBJ whole genome shotgun (WGS) entry which is preliminary data.</text>
</comment>
<accession>A0AAV7VJS0</accession>
<reference evidence="1" key="1">
    <citation type="journal article" date="2022" name="bioRxiv">
        <title>Sequencing and chromosome-scale assembly of the giantPleurodeles waltlgenome.</title>
        <authorList>
            <person name="Brown T."/>
            <person name="Elewa A."/>
            <person name="Iarovenko S."/>
            <person name="Subramanian E."/>
            <person name="Araus A.J."/>
            <person name="Petzold A."/>
            <person name="Susuki M."/>
            <person name="Suzuki K.-i.T."/>
            <person name="Hayashi T."/>
            <person name="Toyoda A."/>
            <person name="Oliveira C."/>
            <person name="Osipova E."/>
            <person name="Leigh N.D."/>
            <person name="Simon A."/>
            <person name="Yun M.H."/>
        </authorList>
    </citation>
    <scope>NUCLEOTIDE SEQUENCE</scope>
    <source>
        <strain evidence="1">20211129_DDA</strain>
        <tissue evidence="1">Liver</tissue>
    </source>
</reference>
<proteinExistence type="predicted"/>
<dbReference type="AlphaFoldDB" id="A0AAV7VJS0"/>
<name>A0AAV7VJS0_PLEWA</name>
<keyword evidence="2" id="KW-1185">Reference proteome</keyword>
<evidence type="ECO:0000313" key="2">
    <source>
        <dbReference type="Proteomes" id="UP001066276"/>
    </source>
</evidence>
<organism evidence="1 2">
    <name type="scientific">Pleurodeles waltl</name>
    <name type="common">Iberian ribbed newt</name>
    <dbReference type="NCBI Taxonomy" id="8319"/>
    <lineage>
        <taxon>Eukaryota</taxon>
        <taxon>Metazoa</taxon>
        <taxon>Chordata</taxon>
        <taxon>Craniata</taxon>
        <taxon>Vertebrata</taxon>
        <taxon>Euteleostomi</taxon>
        <taxon>Amphibia</taxon>
        <taxon>Batrachia</taxon>
        <taxon>Caudata</taxon>
        <taxon>Salamandroidea</taxon>
        <taxon>Salamandridae</taxon>
        <taxon>Pleurodelinae</taxon>
        <taxon>Pleurodeles</taxon>
    </lineage>
</organism>